<dbReference type="RefSeq" id="WP_106586574.1">
    <property type="nucleotide sequence ID" value="NZ_PYGA01000032.1"/>
</dbReference>
<feature type="region of interest" description="Disordered" evidence="1">
    <location>
        <begin position="293"/>
        <end position="350"/>
    </location>
</feature>
<evidence type="ECO:0000313" key="4">
    <source>
        <dbReference type="EMBL" id="PSK87351.1"/>
    </source>
</evidence>
<gene>
    <name evidence="4" type="ORF">CLV63_1326</name>
</gene>
<comment type="caution">
    <text evidence="4">The sequence shown here is derived from an EMBL/GenBank/DDBJ whole genome shotgun (WGS) entry which is preliminary data.</text>
</comment>
<keyword evidence="5" id="KW-1185">Reference proteome</keyword>
<evidence type="ECO:0000256" key="1">
    <source>
        <dbReference type="SAM" id="MobiDB-lite"/>
    </source>
</evidence>
<reference evidence="4 5" key="1">
    <citation type="submission" date="2018-03" db="EMBL/GenBank/DDBJ databases">
        <title>Genomic Encyclopedia of Archaeal and Bacterial Type Strains, Phase II (KMG-II): from individual species to whole genera.</title>
        <authorList>
            <person name="Goeker M."/>
        </authorList>
    </citation>
    <scope>NUCLEOTIDE SEQUENCE [LARGE SCALE GENOMIC DNA]</scope>
    <source>
        <strain evidence="4 5">DSM 45312</strain>
    </source>
</reference>
<keyword evidence="2" id="KW-1133">Transmembrane helix</keyword>
<dbReference type="PANTHER" id="PTHR30383:SF5">
    <property type="entry name" value="SGNH HYDROLASE-TYPE ESTERASE DOMAIN-CONTAINING PROTEIN"/>
    <property type="match status" value="1"/>
</dbReference>
<evidence type="ECO:0000313" key="5">
    <source>
        <dbReference type="Proteomes" id="UP000240542"/>
    </source>
</evidence>
<name>A0A2P8CQW1_9ACTN</name>
<dbReference type="GO" id="GO:0004622">
    <property type="term" value="F:phosphatidylcholine lysophospholipase activity"/>
    <property type="evidence" value="ECO:0007669"/>
    <property type="project" value="TreeGrafter"/>
</dbReference>
<keyword evidence="2" id="KW-0812">Transmembrane</keyword>
<organism evidence="4 5">
    <name type="scientific">Murinocardiopsis flavida</name>
    <dbReference type="NCBI Taxonomy" id="645275"/>
    <lineage>
        <taxon>Bacteria</taxon>
        <taxon>Bacillati</taxon>
        <taxon>Actinomycetota</taxon>
        <taxon>Actinomycetes</taxon>
        <taxon>Streptosporangiales</taxon>
        <taxon>Nocardiopsidaceae</taxon>
        <taxon>Murinocardiopsis</taxon>
    </lineage>
</organism>
<dbReference type="InterPro" id="IPR051532">
    <property type="entry name" value="Ester_Hydrolysis_Enzymes"/>
</dbReference>
<dbReference type="PANTHER" id="PTHR30383">
    <property type="entry name" value="THIOESTERASE 1/PROTEASE 1/LYSOPHOSPHOLIPASE L1"/>
    <property type="match status" value="1"/>
</dbReference>
<feature type="domain" description="SGNH hydrolase-type esterase" evidence="3">
    <location>
        <begin position="71"/>
        <end position="247"/>
    </location>
</feature>
<proteinExistence type="predicted"/>
<dbReference type="CDD" id="cd01836">
    <property type="entry name" value="FeeA_FeeB_like"/>
    <property type="match status" value="1"/>
</dbReference>
<dbReference type="Pfam" id="PF13472">
    <property type="entry name" value="Lipase_GDSL_2"/>
    <property type="match status" value="1"/>
</dbReference>
<accession>A0A2P8CQW1</accession>
<dbReference type="EMBL" id="PYGA01000032">
    <property type="protein sequence ID" value="PSK87351.1"/>
    <property type="molecule type" value="Genomic_DNA"/>
</dbReference>
<evidence type="ECO:0000256" key="2">
    <source>
        <dbReference type="SAM" id="Phobius"/>
    </source>
</evidence>
<dbReference type="AlphaFoldDB" id="A0A2P8CQW1"/>
<feature type="transmembrane region" description="Helical" evidence="2">
    <location>
        <begin position="12"/>
        <end position="35"/>
    </location>
</feature>
<dbReference type="Gene3D" id="3.40.50.1110">
    <property type="entry name" value="SGNH hydrolase"/>
    <property type="match status" value="1"/>
</dbReference>
<dbReference type="OrthoDB" id="9804395at2"/>
<dbReference type="Proteomes" id="UP000240542">
    <property type="component" value="Unassembled WGS sequence"/>
</dbReference>
<protein>
    <submittedName>
        <fullName evidence="4">Lysophospholipase L1-like esterase</fullName>
    </submittedName>
</protein>
<dbReference type="SUPFAM" id="SSF52266">
    <property type="entry name" value="SGNH hydrolase"/>
    <property type="match status" value="1"/>
</dbReference>
<evidence type="ECO:0000259" key="3">
    <source>
        <dbReference type="Pfam" id="PF13472"/>
    </source>
</evidence>
<dbReference type="InterPro" id="IPR013830">
    <property type="entry name" value="SGNH_hydro"/>
</dbReference>
<sequence length="350" mass="36809">MVLRAARASRIATATAFGGGGLTVLGASTVALLYLQAKIAHKAVGFTEWQPPRVNGRYGSGDGDPIQFVMMGDSTAKGFAVPDPLLTPGALLATGLSAAADRPVRLRDVAVIGATSKDLHKQTVKVRRLPPDLVVVFIGANDVIHRMRPADSVRHLQHTVRELVQMGAEVVVATCPDLGSVQPVWQPLRFLVRRWSRQLAAAQTIGVVEEGGRTVSLTDLLADEFVAHPDVMFGPDRFHPSARGYAAAASVVLPSAFSALGLLPELADLPEPSRGGAVLPVSHAAVRAAEKPGTEVTGVSIGGRERGPRGRWAALLRRRPESEEPVAPVAEEDAGPEGGDQRTADLGSTG</sequence>
<keyword evidence="2" id="KW-0472">Membrane</keyword>
<dbReference type="InterPro" id="IPR036514">
    <property type="entry name" value="SGNH_hydro_sf"/>
</dbReference>